<proteinExistence type="predicted"/>
<sequence length="164" mass="18306">MPVLGADRRQWHIFSRSPTPKGWQPCAKSQCLRKGPGLAGTTVRVAVWICWKRADVDQQQVCPEGQCEVVPTEAARFIFSSATRDVDSAFRPFPSQPASSEDPSFRAPGTRLGRSAVPQPHARATVAPNHLRFSPNHFFRRPVRDRAALSRRCAPDPPRNLRQA</sequence>
<organism evidence="2 3">
    <name type="scientific">Carpinus fangiana</name>
    <dbReference type="NCBI Taxonomy" id="176857"/>
    <lineage>
        <taxon>Eukaryota</taxon>
        <taxon>Viridiplantae</taxon>
        <taxon>Streptophyta</taxon>
        <taxon>Embryophyta</taxon>
        <taxon>Tracheophyta</taxon>
        <taxon>Spermatophyta</taxon>
        <taxon>Magnoliopsida</taxon>
        <taxon>eudicotyledons</taxon>
        <taxon>Gunneridae</taxon>
        <taxon>Pentapetalae</taxon>
        <taxon>rosids</taxon>
        <taxon>fabids</taxon>
        <taxon>Fagales</taxon>
        <taxon>Betulaceae</taxon>
        <taxon>Carpinus</taxon>
    </lineage>
</organism>
<feature type="region of interest" description="Disordered" evidence="1">
    <location>
        <begin position="89"/>
        <end position="128"/>
    </location>
</feature>
<accession>A0A5N6KQN1</accession>
<gene>
    <name evidence="2" type="ORF">FH972_021902</name>
</gene>
<keyword evidence="3" id="KW-1185">Reference proteome</keyword>
<comment type="caution">
    <text evidence="2">The sequence shown here is derived from an EMBL/GenBank/DDBJ whole genome shotgun (WGS) entry which is preliminary data.</text>
</comment>
<dbReference type="EMBL" id="VIBQ01000010">
    <property type="protein sequence ID" value="KAB8338962.1"/>
    <property type="molecule type" value="Genomic_DNA"/>
</dbReference>
<dbReference type="AlphaFoldDB" id="A0A5N6KQN1"/>
<protein>
    <submittedName>
        <fullName evidence="2">Uncharacterized protein</fullName>
    </submittedName>
</protein>
<name>A0A5N6KQN1_9ROSI</name>
<evidence type="ECO:0000256" key="1">
    <source>
        <dbReference type="SAM" id="MobiDB-lite"/>
    </source>
</evidence>
<evidence type="ECO:0000313" key="2">
    <source>
        <dbReference type="EMBL" id="KAB8338962.1"/>
    </source>
</evidence>
<reference evidence="2 3" key="1">
    <citation type="submission" date="2019-06" db="EMBL/GenBank/DDBJ databases">
        <title>A chromosomal-level reference genome of Carpinus fangiana (Coryloideae, Betulaceae).</title>
        <authorList>
            <person name="Yang X."/>
            <person name="Wang Z."/>
            <person name="Zhang L."/>
            <person name="Hao G."/>
            <person name="Liu J."/>
            <person name="Yang Y."/>
        </authorList>
    </citation>
    <scope>NUCLEOTIDE SEQUENCE [LARGE SCALE GENOMIC DNA]</scope>
    <source>
        <strain evidence="2">Cfa_2016G</strain>
        <tissue evidence="2">Leaf</tissue>
    </source>
</reference>
<evidence type="ECO:0000313" key="3">
    <source>
        <dbReference type="Proteomes" id="UP000327013"/>
    </source>
</evidence>
<dbReference type="Proteomes" id="UP000327013">
    <property type="component" value="Unassembled WGS sequence"/>
</dbReference>